<dbReference type="PANTHER" id="PTHR11360:SF234">
    <property type="entry name" value="MFS-TYPE TRANSPORTER DBAD-RELATED"/>
    <property type="match status" value="1"/>
</dbReference>
<dbReference type="InterPro" id="IPR050327">
    <property type="entry name" value="Proton-linked_MCT"/>
</dbReference>
<comment type="similarity">
    <text evidence="2">Belongs to the major facilitator superfamily. Monocarboxylate porter (TC 2.A.1.13) family.</text>
</comment>
<evidence type="ECO:0000256" key="4">
    <source>
        <dbReference type="SAM" id="Phobius"/>
    </source>
</evidence>
<feature type="transmembrane region" description="Helical" evidence="4">
    <location>
        <begin position="194"/>
        <end position="212"/>
    </location>
</feature>
<dbReference type="OrthoDB" id="6509908at2759"/>
<gene>
    <name evidence="5" type="ORF">M409DRAFT_23327</name>
</gene>
<dbReference type="InterPro" id="IPR011701">
    <property type="entry name" value="MFS"/>
</dbReference>
<keyword evidence="4" id="KW-0472">Membrane</keyword>
<accession>A0A6A6CFW6</accession>
<dbReference type="InterPro" id="IPR036259">
    <property type="entry name" value="MFS_trans_sf"/>
</dbReference>
<proteinExistence type="inferred from homology"/>
<evidence type="ECO:0000313" key="5">
    <source>
        <dbReference type="EMBL" id="KAF2166137.1"/>
    </source>
</evidence>
<dbReference type="PANTHER" id="PTHR11360">
    <property type="entry name" value="MONOCARBOXYLATE TRANSPORTER"/>
    <property type="match status" value="1"/>
</dbReference>
<feature type="transmembrane region" description="Helical" evidence="4">
    <location>
        <begin position="338"/>
        <end position="359"/>
    </location>
</feature>
<keyword evidence="4" id="KW-1133">Transmembrane helix</keyword>
<keyword evidence="6" id="KW-1185">Reference proteome</keyword>
<keyword evidence="4" id="KW-0812">Transmembrane</keyword>
<evidence type="ECO:0008006" key="7">
    <source>
        <dbReference type="Google" id="ProtNLM"/>
    </source>
</evidence>
<dbReference type="GeneID" id="54560012"/>
<dbReference type="Gene3D" id="1.20.1250.20">
    <property type="entry name" value="MFS general substrate transporter like domains"/>
    <property type="match status" value="2"/>
</dbReference>
<feature type="region of interest" description="Disordered" evidence="3">
    <location>
        <begin position="549"/>
        <end position="568"/>
    </location>
</feature>
<dbReference type="GO" id="GO:0016020">
    <property type="term" value="C:membrane"/>
    <property type="evidence" value="ECO:0007669"/>
    <property type="project" value="UniProtKB-SubCell"/>
</dbReference>
<dbReference type="Pfam" id="PF07690">
    <property type="entry name" value="MFS_1"/>
    <property type="match status" value="1"/>
</dbReference>
<feature type="transmembrane region" description="Helical" evidence="4">
    <location>
        <begin position="256"/>
        <end position="279"/>
    </location>
</feature>
<feature type="transmembrane region" description="Helical" evidence="4">
    <location>
        <begin position="285"/>
        <end position="307"/>
    </location>
</feature>
<feature type="compositionally biased region" description="Basic and acidic residues" evidence="3">
    <location>
        <begin position="78"/>
        <end position="90"/>
    </location>
</feature>
<feature type="region of interest" description="Disordered" evidence="3">
    <location>
        <begin position="1"/>
        <end position="90"/>
    </location>
</feature>
<protein>
    <recommendedName>
        <fullName evidence="7">Major facilitator superfamily (MFS) profile domain-containing protein</fullName>
    </recommendedName>
</protein>
<evidence type="ECO:0000256" key="1">
    <source>
        <dbReference type="ARBA" id="ARBA00004141"/>
    </source>
</evidence>
<feature type="transmembrane region" description="Helical" evidence="4">
    <location>
        <begin position="224"/>
        <end position="249"/>
    </location>
</feature>
<organism evidence="5 6">
    <name type="scientific">Zasmidium cellare ATCC 36951</name>
    <dbReference type="NCBI Taxonomy" id="1080233"/>
    <lineage>
        <taxon>Eukaryota</taxon>
        <taxon>Fungi</taxon>
        <taxon>Dikarya</taxon>
        <taxon>Ascomycota</taxon>
        <taxon>Pezizomycotina</taxon>
        <taxon>Dothideomycetes</taxon>
        <taxon>Dothideomycetidae</taxon>
        <taxon>Mycosphaerellales</taxon>
        <taxon>Mycosphaerellaceae</taxon>
        <taxon>Zasmidium</taxon>
    </lineage>
</organism>
<dbReference type="SUPFAM" id="SSF103473">
    <property type="entry name" value="MFS general substrate transporter"/>
    <property type="match status" value="1"/>
</dbReference>
<dbReference type="AlphaFoldDB" id="A0A6A6CFW6"/>
<dbReference type="GO" id="GO:0022857">
    <property type="term" value="F:transmembrane transporter activity"/>
    <property type="evidence" value="ECO:0007669"/>
    <property type="project" value="InterPro"/>
</dbReference>
<feature type="transmembrane region" description="Helical" evidence="4">
    <location>
        <begin position="487"/>
        <end position="509"/>
    </location>
</feature>
<name>A0A6A6CFW6_ZASCE</name>
<evidence type="ECO:0000256" key="3">
    <source>
        <dbReference type="SAM" id="MobiDB-lite"/>
    </source>
</evidence>
<feature type="compositionally biased region" description="Basic and acidic residues" evidence="3">
    <location>
        <begin position="58"/>
        <end position="67"/>
    </location>
</feature>
<feature type="transmembrane region" description="Helical" evidence="4">
    <location>
        <begin position="521"/>
        <end position="540"/>
    </location>
</feature>
<feature type="transmembrane region" description="Helical" evidence="4">
    <location>
        <begin position="421"/>
        <end position="441"/>
    </location>
</feature>
<feature type="compositionally biased region" description="Polar residues" evidence="3">
    <location>
        <begin position="48"/>
        <end position="57"/>
    </location>
</feature>
<dbReference type="Proteomes" id="UP000799537">
    <property type="component" value="Unassembled WGS sequence"/>
</dbReference>
<reference evidence="5" key="1">
    <citation type="journal article" date="2020" name="Stud. Mycol.">
        <title>101 Dothideomycetes genomes: a test case for predicting lifestyles and emergence of pathogens.</title>
        <authorList>
            <person name="Haridas S."/>
            <person name="Albert R."/>
            <person name="Binder M."/>
            <person name="Bloem J."/>
            <person name="Labutti K."/>
            <person name="Salamov A."/>
            <person name="Andreopoulos B."/>
            <person name="Baker S."/>
            <person name="Barry K."/>
            <person name="Bills G."/>
            <person name="Bluhm B."/>
            <person name="Cannon C."/>
            <person name="Castanera R."/>
            <person name="Culley D."/>
            <person name="Daum C."/>
            <person name="Ezra D."/>
            <person name="Gonzalez J."/>
            <person name="Henrissat B."/>
            <person name="Kuo A."/>
            <person name="Liang C."/>
            <person name="Lipzen A."/>
            <person name="Lutzoni F."/>
            <person name="Magnuson J."/>
            <person name="Mondo S."/>
            <person name="Nolan M."/>
            <person name="Ohm R."/>
            <person name="Pangilinan J."/>
            <person name="Park H.-J."/>
            <person name="Ramirez L."/>
            <person name="Alfaro M."/>
            <person name="Sun H."/>
            <person name="Tritt A."/>
            <person name="Yoshinaga Y."/>
            <person name="Zwiers L.-H."/>
            <person name="Turgeon B."/>
            <person name="Goodwin S."/>
            <person name="Spatafora J."/>
            <person name="Crous P."/>
            <person name="Grigoriev I."/>
        </authorList>
    </citation>
    <scope>NUCLEOTIDE SEQUENCE</scope>
    <source>
        <strain evidence="5">ATCC 36951</strain>
    </source>
</reference>
<feature type="compositionally biased region" description="Low complexity" evidence="3">
    <location>
        <begin position="1"/>
        <end position="26"/>
    </location>
</feature>
<dbReference type="RefSeq" id="XP_033667026.1">
    <property type="nucleotide sequence ID" value="XM_033806740.1"/>
</dbReference>
<comment type="subcellular location">
    <subcellularLocation>
        <location evidence="1">Membrane</location>
        <topology evidence="1">Multi-pass membrane protein</topology>
    </subcellularLocation>
</comment>
<evidence type="ECO:0000256" key="2">
    <source>
        <dbReference type="ARBA" id="ARBA00006727"/>
    </source>
</evidence>
<feature type="transmembrane region" description="Helical" evidence="4">
    <location>
        <begin position="447"/>
        <end position="475"/>
    </location>
</feature>
<dbReference type="EMBL" id="ML993597">
    <property type="protein sequence ID" value="KAF2166137.1"/>
    <property type="molecule type" value="Genomic_DNA"/>
</dbReference>
<evidence type="ECO:0000313" key="6">
    <source>
        <dbReference type="Proteomes" id="UP000799537"/>
    </source>
</evidence>
<sequence length="568" mass="61884">MAGHSLQPGSQSQSSLSDSRSTSEKSYSGNDVSRSPSKVRGVDELQQPERSISFDSRFTQDDKKDDSSPSNSPHARRMPHEIETPTGPVRRDTLQSLSALSTHTEPADRPSNMESKWPKDYRAWLCLLGGFLLMFNSWGIVNAYGTYASYYTQELFQGQDILRMNLLGSTECFMILTLSAPVGRFLDAGHSRMLIIIGTVLVSLGSFLLAAVNSGNVGRYGLTWFTQGFVTGLGMACFFVTSSQVVATWFKAKKGLAIGIVASGASISGLVYPIMLRFLINQHGFTLAVIYEAIVICGTSAIAIIIARPNPEHVIRKPEKWMNLRVFWDTHAFRNRSFTFMVASISFLFFGFYCVFFNLEEWAVAEGFGYRPTAADGANSGLPHPAAQGKVRTMYLLATMNGASTLGRVSSAYLCDHFGALNVHCVVTFIASLLTLILWSLTNNLSATWAFVIVFGAFSGAVIGLPPASVAYILGPDPKEQAKLGQWTGMMYTAAGIPSLIGPVIAGHLISEYGTFLTVQLWSGACILLSSLCMACAIYCRQKAKKTPALSRESTKSVGSNHEEKQDV</sequence>
<feature type="compositionally biased region" description="Polar residues" evidence="3">
    <location>
        <begin position="27"/>
        <end position="36"/>
    </location>
</feature>
<feature type="transmembrane region" description="Helical" evidence="4">
    <location>
        <begin position="121"/>
        <end position="141"/>
    </location>
</feature>